<evidence type="ECO:0000313" key="1">
    <source>
        <dbReference type="EMBL" id="TFK64532.1"/>
    </source>
</evidence>
<keyword evidence="2" id="KW-1185">Reference proteome</keyword>
<sequence>MELFLLQNDPSHTKYSTSDGRVVYNTETISPSHLLPSITSVTRYLRNANSGIDSPVEVGHIEHQAGRGTSLRLSWGEYAELRLIVFPATEEDNGRSWIFVGPNDQSYKWQILFKYPVLLTNDNSRTPIARYHRAKLGIISRSRRGSLEILPAGADIADIVVVTFVSFMKQRGSLEYHHEG</sequence>
<organism evidence="1 2">
    <name type="scientific">Pluteus cervinus</name>
    <dbReference type="NCBI Taxonomy" id="181527"/>
    <lineage>
        <taxon>Eukaryota</taxon>
        <taxon>Fungi</taxon>
        <taxon>Dikarya</taxon>
        <taxon>Basidiomycota</taxon>
        <taxon>Agaricomycotina</taxon>
        <taxon>Agaricomycetes</taxon>
        <taxon>Agaricomycetidae</taxon>
        <taxon>Agaricales</taxon>
        <taxon>Pluteineae</taxon>
        <taxon>Pluteaceae</taxon>
        <taxon>Pluteus</taxon>
    </lineage>
</organism>
<dbReference type="Proteomes" id="UP000308600">
    <property type="component" value="Unassembled WGS sequence"/>
</dbReference>
<reference evidence="1 2" key="1">
    <citation type="journal article" date="2019" name="Nat. Ecol. Evol.">
        <title>Megaphylogeny resolves global patterns of mushroom evolution.</title>
        <authorList>
            <person name="Varga T."/>
            <person name="Krizsan K."/>
            <person name="Foldi C."/>
            <person name="Dima B."/>
            <person name="Sanchez-Garcia M."/>
            <person name="Sanchez-Ramirez S."/>
            <person name="Szollosi G.J."/>
            <person name="Szarkandi J.G."/>
            <person name="Papp V."/>
            <person name="Albert L."/>
            <person name="Andreopoulos W."/>
            <person name="Angelini C."/>
            <person name="Antonin V."/>
            <person name="Barry K.W."/>
            <person name="Bougher N.L."/>
            <person name="Buchanan P."/>
            <person name="Buyck B."/>
            <person name="Bense V."/>
            <person name="Catcheside P."/>
            <person name="Chovatia M."/>
            <person name="Cooper J."/>
            <person name="Damon W."/>
            <person name="Desjardin D."/>
            <person name="Finy P."/>
            <person name="Geml J."/>
            <person name="Haridas S."/>
            <person name="Hughes K."/>
            <person name="Justo A."/>
            <person name="Karasinski D."/>
            <person name="Kautmanova I."/>
            <person name="Kiss B."/>
            <person name="Kocsube S."/>
            <person name="Kotiranta H."/>
            <person name="LaButti K.M."/>
            <person name="Lechner B.E."/>
            <person name="Liimatainen K."/>
            <person name="Lipzen A."/>
            <person name="Lukacs Z."/>
            <person name="Mihaltcheva S."/>
            <person name="Morgado L.N."/>
            <person name="Niskanen T."/>
            <person name="Noordeloos M.E."/>
            <person name="Ohm R.A."/>
            <person name="Ortiz-Santana B."/>
            <person name="Ovrebo C."/>
            <person name="Racz N."/>
            <person name="Riley R."/>
            <person name="Savchenko A."/>
            <person name="Shiryaev A."/>
            <person name="Soop K."/>
            <person name="Spirin V."/>
            <person name="Szebenyi C."/>
            <person name="Tomsovsky M."/>
            <person name="Tulloss R.E."/>
            <person name="Uehling J."/>
            <person name="Grigoriev I.V."/>
            <person name="Vagvolgyi C."/>
            <person name="Papp T."/>
            <person name="Martin F.M."/>
            <person name="Miettinen O."/>
            <person name="Hibbett D.S."/>
            <person name="Nagy L.G."/>
        </authorList>
    </citation>
    <scope>NUCLEOTIDE SEQUENCE [LARGE SCALE GENOMIC DNA]</scope>
    <source>
        <strain evidence="1 2">NL-1719</strain>
    </source>
</reference>
<accession>A0ACD3AFK5</accession>
<proteinExistence type="predicted"/>
<evidence type="ECO:0000313" key="2">
    <source>
        <dbReference type="Proteomes" id="UP000308600"/>
    </source>
</evidence>
<dbReference type="EMBL" id="ML208471">
    <property type="protein sequence ID" value="TFK64532.1"/>
    <property type="molecule type" value="Genomic_DNA"/>
</dbReference>
<protein>
    <submittedName>
        <fullName evidence="1">Uncharacterized protein</fullName>
    </submittedName>
</protein>
<gene>
    <name evidence="1" type="ORF">BDN72DRAFT_774449</name>
</gene>
<name>A0ACD3AFK5_9AGAR</name>